<proteinExistence type="predicted"/>
<dbReference type="Proteomes" id="UP000278475">
    <property type="component" value="Unassembled WGS sequence"/>
</dbReference>
<reference evidence="3 4" key="1">
    <citation type="submission" date="2018-06" db="EMBL/GenBank/DDBJ databases">
        <title>Extensive metabolic versatility and redundancy in microbially diverse, dynamic hydrothermal sediments.</title>
        <authorList>
            <person name="Dombrowski N."/>
            <person name="Teske A."/>
            <person name="Baker B.J."/>
        </authorList>
    </citation>
    <scope>NUCLEOTIDE SEQUENCE [LARGE SCALE GENOMIC DNA]</scope>
    <source>
        <strain evidence="2">B34_G17</strain>
        <strain evidence="1">B66_G16</strain>
    </source>
</reference>
<organism evidence="2 3">
    <name type="scientific">Thermoproteota archaeon</name>
    <dbReference type="NCBI Taxonomy" id="2056631"/>
    <lineage>
        <taxon>Archaea</taxon>
        <taxon>Thermoproteota</taxon>
    </lineage>
</organism>
<evidence type="ECO:0000313" key="3">
    <source>
        <dbReference type="Proteomes" id="UP000272051"/>
    </source>
</evidence>
<gene>
    <name evidence="1" type="ORF">DRJ31_10750</name>
    <name evidence="2" type="ORF">DRJ33_04795</name>
</gene>
<evidence type="ECO:0000313" key="2">
    <source>
        <dbReference type="EMBL" id="RLE51965.1"/>
    </source>
</evidence>
<dbReference type="EMBL" id="QMQX01000075">
    <property type="protein sequence ID" value="RLE51965.1"/>
    <property type="molecule type" value="Genomic_DNA"/>
</dbReference>
<dbReference type="EMBL" id="QMQV01000226">
    <property type="protein sequence ID" value="RLE45829.1"/>
    <property type="molecule type" value="Genomic_DNA"/>
</dbReference>
<evidence type="ECO:0000313" key="1">
    <source>
        <dbReference type="EMBL" id="RLE45829.1"/>
    </source>
</evidence>
<dbReference type="AlphaFoldDB" id="A0A497EXM5"/>
<accession>A0A497EXM5</accession>
<comment type="caution">
    <text evidence="2">The sequence shown here is derived from an EMBL/GenBank/DDBJ whole genome shotgun (WGS) entry which is preliminary data.</text>
</comment>
<protein>
    <submittedName>
        <fullName evidence="2">Uncharacterized protein</fullName>
    </submittedName>
</protein>
<evidence type="ECO:0000313" key="4">
    <source>
        <dbReference type="Proteomes" id="UP000278475"/>
    </source>
</evidence>
<name>A0A497EXM5_9CREN</name>
<dbReference type="Proteomes" id="UP000272051">
    <property type="component" value="Unassembled WGS sequence"/>
</dbReference>
<sequence>MSVEKAVLSSSHLAELFNKCIETLEKEGDPIYLYDLTILLGVIAKAKDDALSYAIQPFIGMLGPELDDFFVMIRYLPQNVQGEFREAFNKVVSEVASSLKKIREELYEKSEPDHKSLLEALGSLGKTLSALYEYKDKAERHMPSYPPY</sequence>